<feature type="chain" id="PRO_5028827037" description="EF-hand domain-containing protein" evidence="1">
    <location>
        <begin position="24"/>
        <end position="112"/>
    </location>
</feature>
<sequence length="112" mass="12325">MKKTIALSTTFTALAIATSAALAQPAPAGIQMTPEQQKHLDTNKDGKVSRAEYQTFMEASFAKLDANADGRLSQNEFPKSLTAEQFSAMDSNKDGQVDRAEFMKQVMKEYKD</sequence>
<name>A0A6S6Z176_9BURK</name>
<dbReference type="InterPro" id="IPR011992">
    <property type="entry name" value="EF-hand-dom_pair"/>
</dbReference>
<feature type="domain" description="EF-hand" evidence="2">
    <location>
        <begin position="38"/>
        <end position="63"/>
    </location>
</feature>
<dbReference type="EMBL" id="CADIJX010000003">
    <property type="protein sequence ID" value="CAB3656980.1"/>
    <property type="molecule type" value="Genomic_DNA"/>
</dbReference>
<accession>A0A6S6Z176</accession>
<dbReference type="InterPro" id="IPR018247">
    <property type="entry name" value="EF_Hand_1_Ca_BS"/>
</dbReference>
<evidence type="ECO:0000313" key="3">
    <source>
        <dbReference type="EMBL" id="CAB3656980.1"/>
    </source>
</evidence>
<reference evidence="3 4" key="1">
    <citation type="submission" date="2020-04" db="EMBL/GenBank/DDBJ databases">
        <authorList>
            <person name="De Canck E."/>
        </authorList>
    </citation>
    <scope>NUCLEOTIDE SEQUENCE [LARGE SCALE GENOMIC DNA]</scope>
    <source>
        <strain evidence="3 4">LMG 3431</strain>
    </source>
</reference>
<protein>
    <recommendedName>
        <fullName evidence="2">EF-hand domain-containing protein</fullName>
    </recommendedName>
</protein>
<evidence type="ECO:0000313" key="4">
    <source>
        <dbReference type="Proteomes" id="UP000494108"/>
    </source>
</evidence>
<proteinExistence type="predicted"/>
<feature type="domain" description="EF-hand" evidence="2">
    <location>
        <begin position="77"/>
        <end position="112"/>
    </location>
</feature>
<evidence type="ECO:0000256" key="1">
    <source>
        <dbReference type="SAM" id="SignalP"/>
    </source>
</evidence>
<dbReference type="RefSeq" id="WP_175175415.1">
    <property type="nucleotide sequence ID" value="NZ_CADIJX010000003.1"/>
</dbReference>
<gene>
    <name evidence="3" type="ORF">LMG3431_03157</name>
</gene>
<dbReference type="PROSITE" id="PS50222">
    <property type="entry name" value="EF_HAND_2"/>
    <property type="match status" value="2"/>
</dbReference>
<dbReference type="Proteomes" id="UP000494108">
    <property type="component" value="Unassembled WGS sequence"/>
</dbReference>
<feature type="signal peptide" evidence="1">
    <location>
        <begin position="1"/>
        <end position="23"/>
    </location>
</feature>
<keyword evidence="1" id="KW-0732">Signal</keyword>
<dbReference type="CDD" id="cd00051">
    <property type="entry name" value="EFh"/>
    <property type="match status" value="1"/>
</dbReference>
<dbReference type="AlphaFoldDB" id="A0A6S6Z176"/>
<organism evidence="3 4">
    <name type="scientific">Achromobacter pestifer</name>
    <dbReference type="NCBI Taxonomy" id="1353889"/>
    <lineage>
        <taxon>Bacteria</taxon>
        <taxon>Pseudomonadati</taxon>
        <taxon>Pseudomonadota</taxon>
        <taxon>Betaproteobacteria</taxon>
        <taxon>Burkholderiales</taxon>
        <taxon>Alcaligenaceae</taxon>
        <taxon>Achromobacter</taxon>
    </lineage>
</organism>
<dbReference type="GO" id="GO:0005509">
    <property type="term" value="F:calcium ion binding"/>
    <property type="evidence" value="ECO:0007669"/>
    <property type="project" value="InterPro"/>
</dbReference>
<dbReference type="PROSITE" id="PS00018">
    <property type="entry name" value="EF_HAND_1"/>
    <property type="match status" value="2"/>
</dbReference>
<keyword evidence="4" id="KW-1185">Reference proteome</keyword>
<evidence type="ECO:0000259" key="2">
    <source>
        <dbReference type="PROSITE" id="PS50222"/>
    </source>
</evidence>
<dbReference type="InterPro" id="IPR002048">
    <property type="entry name" value="EF_hand_dom"/>
</dbReference>
<dbReference type="Pfam" id="PF13202">
    <property type="entry name" value="EF-hand_5"/>
    <property type="match status" value="3"/>
</dbReference>
<dbReference type="SUPFAM" id="SSF47473">
    <property type="entry name" value="EF-hand"/>
    <property type="match status" value="1"/>
</dbReference>
<dbReference type="Gene3D" id="1.10.238.10">
    <property type="entry name" value="EF-hand"/>
    <property type="match status" value="1"/>
</dbReference>